<dbReference type="Proteomes" id="UP001165568">
    <property type="component" value="Unassembled WGS sequence"/>
</dbReference>
<comment type="caution">
    <text evidence="1">The sequence shown here is derived from an EMBL/GenBank/DDBJ whole genome shotgun (WGS) entry which is preliminary data.</text>
</comment>
<dbReference type="Proteomes" id="UP001165569">
    <property type="component" value="Unassembled WGS sequence"/>
</dbReference>
<dbReference type="EMBL" id="JAMPJU010000019">
    <property type="protein sequence ID" value="MCV9883909.1"/>
    <property type="molecule type" value="Genomic_DNA"/>
</dbReference>
<name>A0AA42C6M5_9GAMM</name>
<accession>A0AA42C6M5</accession>
<keyword evidence="3" id="KW-1185">Reference proteome</keyword>
<dbReference type="AlphaFoldDB" id="A0AA42C6M5"/>
<evidence type="ECO:0000313" key="1">
    <source>
        <dbReference type="EMBL" id="MCV9880491.1"/>
    </source>
</evidence>
<dbReference type="PROSITE" id="PS51257">
    <property type="entry name" value="PROKAR_LIPOPROTEIN"/>
    <property type="match status" value="1"/>
</dbReference>
<sequence length="114" mass="12807">MKYSYFLAVILFMAGCQSPLPSLSRGEASFWYDVGYKDAISGRVVKDNDTLQEWFGNPEIDRDAYLRGYSAGQTVFCRPANMTAWGKSGKNFPASCDGVTNAEQLRKQWQQNMG</sequence>
<dbReference type="RefSeq" id="WP_264091596.1">
    <property type="nucleotide sequence ID" value="NZ_JAMPJT010000018.1"/>
</dbReference>
<gene>
    <name evidence="1" type="ORF">NC803_16805</name>
    <name evidence="2" type="ORF">NC856_16775</name>
</gene>
<evidence type="ECO:0000313" key="2">
    <source>
        <dbReference type="EMBL" id="MCV9883909.1"/>
    </source>
</evidence>
<protein>
    <submittedName>
        <fullName evidence="1">DUF2799 domain-containing protein</fullName>
    </submittedName>
</protein>
<reference evidence="1" key="1">
    <citation type="submission" date="2022-04" db="EMBL/GenBank/DDBJ databases">
        <title>Brenneria sp. isolated from walnut trees in Serbia.</title>
        <authorList>
            <person name="Gasic K."/>
            <person name="Zlatkovic N."/>
            <person name="Kuzmanovic N."/>
        </authorList>
    </citation>
    <scope>NUCLEOTIDE SEQUENCE</scope>
    <source>
        <strain evidence="2">KBI 423</strain>
        <strain evidence="1">KBI 447</strain>
    </source>
</reference>
<proteinExistence type="predicted"/>
<evidence type="ECO:0000313" key="4">
    <source>
        <dbReference type="Proteomes" id="UP001165569"/>
    </source>
</evidence>
<dbReference type="Pfam" id="PF10973">
    <property type="entry name" value="DUF2799"/>
    <property type="match status" value="1"/>
</dbReference>
<dbReference type="InterPro" id="IPR021242">
    <property type="entry name" value="DUF2799"/>
</dbReference>
<dbReference type="EMBL" id="JAMPJT010000018">
    <property type="protein sequence ID" value="MCV9880491.1"/>
    <property type="molecule type" value="Genomic_DNA"/>
</dbReference>
<evidence type="ECO:0000313" key="3">
    <source>
        <dbReference type="Proteomes" id="UP001165568"/>
    </source>
</evidence>
<dbReference type="NCBIfam" id="NF008518">
    <property type="entry name" value="PRK11443.1"/>
    <property type="match status" value="1"/>
</dbReference>
<organism evidence="1 4">
    <name type="scientific">Brenneria izbisi</name>
    <dbReference type="NCBI Taxonomy" id="2939450"/>
    <lineage>
        <taxon>Bacteria</taxon>
        <taxon>Pseudomonadati</taxon>
        <taxon>Pseudomonadota</taxon>
        <taxon>Gammaproteobacteria</taxon>
        <taxon>Enterobacterales</taxon>
        <taxon>Pectobacteriaceae</taxon>
        <taxon>Brenneria</taxon>
    </lineage>
</organism>